<reference evidence="2 3" key="1">
    <citation type="submission" date="2018-01" db="EMBL/GenBank/DDBJ databases">
        <title>Whole genome sequence of Melissococcus plutonius DAT561.</title>
        <authorList>
            <person name="Okumura K."/>
            <person name="Takamatsu D."/>
            <person name="Okura M."/>
        </authorList>
    </citation>
    <scope>NUCLEOTIDE SEQUENCE [LARGE SCALE GENOMIC DNA]</scope>
    <source>
        <strain evidence="2 3">DAT561</strain>
    </source>
</reference>
<feature type="transmembrane region" description="Helical" evidence="1">
    <location>
        <begin position="112"/>
        <end position="134"/>
    </location>
</feature>
<dbReference type="RefSeq" id="WP_015695101.1">
    <property type="nucleotide sequence ID" value="NZ_AP018492.1"/>
</dbReference>
<feature type="transmembrane region" description="Helical" evidence="1">
    <location>
        <begin position="298"/>
        <end position="318"/>
    </location>
</feature>
<accession>A0A2Z5Y2U5</accession>
<dbReference type="AlphaFoldDB" id="A0A2Z5Y2U5"/>
<dbReference type="GeneID" id="57043650"/>
<feature type="transmembrane region" description="Helical" evidence="1">
    <location>
        <begin position="140"/>
        <end position="157"/>
    </location>
</feature>
<evidence type="ECO:0000313" key="3">
    <source>
        <dbReference type="Proteomes" id="UP000269226"/>
    </source>
</evidence>
<feature type="transmembrane region" description="Helical" evidence="1">
    <location>
        <begin position="324"/>
        <end position="340"/>
    </location>
</feature>
<dbReference type="Pfam" id="PF19528">
    <property type="entry name" value="DUF6056"/>
    <property type="match status" value="1"/>
</dbReference>
<name>A0A2Z5Y2U5_9ENTE</name>
<protein>
    <submittedName>
        <fullName evidence="2">Putative membrane protein</fullName>
    </submittedName>
</protein>
<proteinExistence type="predicted"/>
<keyword evidence="1" id="KW-1133">Transmembrane helix</keyword>
<keyword evidence="1" id="KW-0472">Membrane</keyword>
<feature type="transmembrane region" description="Helical" evidence="1">
    <location>
        <begin position="12"/>
        <end position="37"/>
    </location>
</feature>
<feature type="transmembrane region" description="Helical" evidence="1">
    <location>
        <begin position="215"/>
        <end position="234"/>
    </location>
</feature>
<feature type="transmembrane region" description="Helical" evidence="1">
    <location>
        <begin position="191"/>
        <end position="208"/>
    </location>
</feature>
<evidence type="ECO:0000256" key="1">
    <source>
        <dbReference type="SAM" id="Phobius"/>
    </source>
</evidence>
<sequence length="608" mass="69570">MQKNVNNKVNNRNIFLVTILFAFFIMFLLNCLTPLLADDYEYFFKTTNFSTILLDEYHQYLSWTGRSIVHIIARIFLLMPKWVFNIANSLAYVGVSYLIYKLSLSNGEKYKTVRFLLIQFLIWLFVPAFGQVFLWETGSANYLWGSLIILSYLFFFHKATINNWIPKRPTSLVPLVFIMGVLAGWCNENTSGGALLLAIFYIGVYMISNKQKVPLWMIGGIIGNFIGLVIMILAPGNKIRATYFARSTWSIHKKLSIGLVTVFNEIKEHLFLLFCLLLVLYILNLYNKKMETKFYLSVAYAVFGIVTLLALSLSPAGLNWGRSYYGGVIFMIIAISLIWPDRISNLKSDNSNIFYTIIYGLLALSFMMNFIMGSADICKSYIKINSQYNYLTVQREKGNLNPVFPTMSFPDITKYTAYSKELTQVNSNIKHNHPVAKYYKLNTIRSVSENDWQQVYKNGNPTLMGCYSFDDYLKLLTKGNYTILISGHGSHSYLNSEQKKLLNQLGIQKMPSSSGNWVSIALLDKGNKKASIAKSFTKMNGKLSKMNYELKSSLTNYDDQIFSTIQINGRQYSKNKAGLNFVTIDRYSNRVVDSVNFDITNKNIIGNR</sequence>
<feature type="transmembrane region" description="Helical" evidence="1">
    <location>
        <begin position="352"/>
        <end position="372"/>
    </location>
</feature>
<organism evidence="2 3">
    <name type="scientific">Melissococcus plutonius</name>
    <dbReference type="NCBI Taxonomy" id="33970"/>
    <lineage>
        <taxon>Bacteria</taxon>
        <taxon>Bacillati</taxon>
        <taxon>Bacillota</taxon>
        <taxon>Bacilli</taxon>
        <taxon>Lactobacillales</taxon>
        <taxon>Enterococcaceae</taxon>
        <taxon>Melissococcus</taxon>
    </lineage>
</organism>
<evidence type="ECO:0000313" key="2">
    <source>
        <dbReference type="EMBL" id="BBC61212.1"/>
    </source>
</evidence>
<dbReference type="EMBL" id="AP018492">
    <property type="protein sequence ID" value="BBC61212.1"/>
    <property type="molecule type" value="Genomic_DNA"/>
</dbReference>
<feature type="transmembrane region" description="Helical" evidence="1">
    <location>
        <begin position="169"/>
        <end position="185"/>
    </location>
</feature>
<dbReference type="InterPro" id="IPR045691">
    <property type="entry name" value="DUF6056"/>
</dbReference>
<keyword evidence="1" id="KW-0812">Transmembrane</keyword>
<feature type="transmembrane region" description="Helical" evidence="1">
    <location>
        <begin position="82"/>
        <end position="100"/>
    </location>
</feature>
<feature type="transmembrane region" description="Helical" evidence="1">
    <location>
        <begin position="269"/>
        <end position="286"/>
    </location>
</feature>
<dbReference type="Proteomes" id="UP000269226">
    <property type="component" value="Chromosome"/>
</dbReference>
<gene>
    <name evidence="2" type="ORF">DAT561_1104</name>
</gene>